<organismHost>
    <name type="scientific">Sus scrofa</name>
    <name type="common">Pig</name>
    <dbReference type="NCBI Taxonomy" id="9823"/>
</organismHost>
<organism evidence="1 2">
    <name type="scientific">African swine fever virus</name>
    <name type="common">ASFV</name>
    <dbReference type="NCBI Taxonomy" id="10497"/>
    <lineage>
        <taxon>Viruses</taxon>
        <taxon>Varidnaviria</taxon>
        <taxon>Bamfordvirae</taxon>
        <taxon>Nucleocytoviricota</taxon>
        <taxon>Pokkesviricetes</taxon>
        <taxon>Asfuvirales</taxon>
        <taxon>Asfarviridae</taxon>
        <taxon>Asfivirus</taxon>
        <taxon>Asfivirus haemorrhagiae</taxon>
    </lineage>
</organism>
<organismHost>
    <name type="scientific">Phacochoerus aethiopicus</name>
    <name type="common">Warthog</name>
    <dbReference type="NCBI Taxonomy" id="85517"/>
</organismHost>
<evidence type="ECO:0000313" key="1">
    <source>
        <dbReference type="EMBL" id="QED21612.1"/>
    </source>
</evidence>
<sequence>MVSTRQRIVVGGYIQKNLYNHVLKNRNRLQLITSLNIYEEKDIIQQFCDSNGLKIKIRINNPLLPTNPELRRLTIYFNHNNDDDQSYLIVDMYNTGSYELVPTNQINTLDGSFLIGTPFVQARFLLVEIWVLMLIAQQTKRTPKK</sequence>
<evidence type="ECO:0000313" key="2">
    <source>
        <dbReference type="Proteomes" id="UP000321214"/>
    </source>
</evidence>
<reference evidence="2" key="1">
    <citation type="submission" date="2019-07" db="EMBL/GenBank/DDBJ databases">
        <title>Complete genome sequence of virulent African swine fever virus isolated from a domestic pig in Ukraine.</title>
        <authorList>
            <person name="Kovalenko G."/>
            <person name="Ducluzeau A.-L."/>
            <person name="Ishchenko L."/>
            <person name="Sushko M."/>
            <person name="Sapachova M."/>
            <person name="Rudova N."/>
            <person name="Solodiankin O."/>
            <person name="Gerilovych A."/>
            <person name="Dagdag R."/>
            <person name="Redlinger M."/>
            <person name="Bezymennyi M."/>
            <person name="Frant M."/>
            <person name="Lange C.E."/>
            <person name="Dubchak I."/>
            <person name="Mezhenskyii A."/>
            <person name="Nychyk S."/>
            <person name="Bortz E."/>
            <person name="Drown D.M."/>
        </authorList>
    </citation>
    <scope>NUCLEOTIDE SEQUENCE [LARGE SCALE GENOMIC DNA]</scope>
</reference>
<dbReference type="EMBL" id="MN194591">
    <property type="protein sequence ID" value="QED21612.1"/>
    <property type="molecule type" value="Genomic_DNA"/>
</dbReference>
<protein>
    <submittedName>
        <fullName evidence="1">K421R</fullName>
    </submittedName>
</protein>
<accession>A0A5B8XAR4</accession>
<organismHost>
    <name type="scientific">Phacochoerus africanus</name>
    <name type="common">Warthog</name>
    <dbReference type="NCBI Taxonomy" id="41426"/>
</organismHost>
<gene>
    <name evidence="1" type="primary">K421R_1</name>
    <name evidence="1" type="ORF">ASFV_Kyiv_2016_131_00076</name>
</gene>
<name>A0A5B8XAR4_ASF</name>
<organismHost>
    <name type="scientific">Ornithodoros moubata</name>
    <name type="common">Soft tick</name>
    <name type="synonym">Argasid tick</name>
    <dbReference type="NCBI Taxonomy" id="6938"/>
</organismHost>
<organismHost>
    <name type="scientific">Ornithodoros</name>
    <name type="common">relapsing fever ticks</name>
    <dbReference type="NCBI Taxonomy" id="6937"/>
</organismHost>
<dbReference type="Proteomes" id="UP000321214">
    <property type="component" value="Segment"/>
</dbReference>
<organismHost>
    <name type="scientific">Potamochoerus larvatus</name>
    <name type="common">Bushpig</name>
    <dbReference type="NCBI Taxonomy" id="273792"/>
</organismHost>
<proteinExistence type="predicted"/>